<reference evidence="1" key="1">
    <citation type="submission" date="2020-04" db="EMBL/GenBank/DDBJ databases">
        <authorList>
            <person name="Chiriac C."/>
            <person name="Salcher M."/>
            <person name="Ghai R."/>
            <person name="Kavagutti S V."/>
        </authorList>
    </citation>
    <scope>NUCLEOTIDE SEQUENCE</scope>
</reference>
<organism evidence="1">
    <name type="scientific">uncultured Caudovirales phage</name>
    <dbReference type="NCBI Taxonomy" id="2100421"/>
    <lineage>
        <taxon>Viruses</taxon>
        <taxon>Duplodnaviria</taxon>
        <taxon>Heunggongvirae</taxon>
        <taxon>Uroviricota</taxon>
        <taxon>Caudoviricetes</taxon>
        <taxon>Peduoviridae</taxon>
        <taxon>Maltschvirus</taxon>
        <taxon>Maltschvirus maltsch</taxon>
    </lineage>
</organism>
<dbReference type="EMBL" id="LR796378">
    <property type="protein sequence ID" value="CAB4140209.1"/>
    <property type="molecule type" value="Genomic_DNA"/>
</dbReference>
<evidence type="ECO:0008006" key="2">
    <source>
        <dbReference type="Google" id="ProtNLM"/>
    </source>
</evidence>
<name>A0A6J5M8X5_9CAUD</name>
<gene>
    <name evidence="1" type="ORF">UFOVP405_24</name>
</gene>
<protein>
    <recommendedName>
        <fullName evidence="2">2OGFeDO, oxygenase domain containing protein</fullName>
    </recommendedName>
</protein>
<accession>A0A6J5M8X5</accession>
<evidence type="ECO:0000313" key="1">
    <source>
        <dbReference type="EMBL" id="CAB4140209.1"/>
    </source>
</evidence>
<dbReference type="Gene3D" id="3.60.130.30">
    <property type="match status" value="1"/>
</dbReference>
<proteinExistence type="predicted"/>
<sequence>MKTLELILQPHNVKIGDVTPDYEPNITEDTLFVSDGEVVGFYLKQIPESVRKYVEIANAELLSDRVPKSEMRRSSGLRNEEAEVKQYSTIIGSCAPKPHMKRPYPAISSVHNVKPAQTFIKAMLLACHESENLIREIAPTVFERQEKIINEKVPPKWRFGRLFTSSISNFNIAANYHRDAGNLEGCANVIIAKKSHARGGNTTIPDYSATVDSADNSMLVYPAWRNVHGVTPIVPLRQDGYRNSLVFYPLKAFNAYW</sequence>